<sequence length="151" mass="16003">MSHPQPRQCAAVLLTNGRGEALLVRQAYGGQFWGLPGGVVDPGETPLGAAMRETQEEVGMEVALEGVVGLYLLQGGGWPDIQAYVFAGRIVSGEPTLAAPQELSTLAWCALDEWPSPLLPDAQAALEDLRAGRVGAVRTVQRHISLHSVPL</sequence>
<evidence type="ECO:0000256" key="3">
    <source>
        <dbReference type="RuleBase" id="RU003476"/>
    </source>
</evidence>
<evidence type="ECO:0000256" key="1">
    <source>
        <dbReference type="ARBA" id="ARBA00001946"/>
    </source>
</evidence>
<dbReference type="PROSITE" id="PS51462">
    <property type="entry name" value="NUDIX"/>
    <property type="match status" value="1"/>
</dbReference>
<dbReference type="Gene3D" id="3.90.79.10">
    <property type="entry name" value="Nucleoside Triphosphate Pyrophosphohydrolase"/>
    <property type="match status" value="1"/>
</dbReference>
<dbReference type="GO" id="GO:0016787">
    <property type="term" value="F:hydrolase activity"/>
    <property type="evidence" value="ECO:0007669"/>
    <property type="project" value="UniProtKB-KW"/>
</dbReference>
<feature type="domain" description="Nudix hydrolase" evidence="4">
    <location>
        <begin position="4"/>
        <end position="131"/>
    </location>
</feature>
<accession>A0A7X1TQ10</accession>
<dbReference type="PRINTS" id="PR00502">
    <property type="entry name" value="NUDIXFAMILY"/>
</dbReference>
<comment type="cofactor">
    <cofactor evidence="1">
        <name>Mg(2+)</name>
        <dbReference type="ChEBI" id="CHEBI:18420"/>
    </cofactor>
</comment>
<dbReference type="CDD" id="cd02883">
    <property type="entry name" value="NUDIX_Hydrolase"/>
    <property type="match status" value="1"/>
</dbReference>
<dbReference type="Proteomes" id="UP000484842">
    <property type="component" value="Unassembled WGS sequence"/>
</dbReference>
<protein>
    <submittedName>
        <fullName evidence="5">NUDIX hydrolase</fullName>
    </submittedName>
</protein>
<keyword evidence="6" id="KW-1185">Reference proteome</keyword>
<gene>
    <name evidence="5" type="ORF">F8S09_00570</name>
</gene>
<dbReference type="PANTHER" id="PTHR43046:SF14">
    <property type="entry name" value="MUTT_NUDIX FAMILY PROTEIN"/>
    <property type="match status" value="1"/>
</dbReference>
<dbReference type="PROSITE" id="PS00893">
    <property type="entry name" value="NUDIX_BOX"/>
    <property type="match status" value="1"/>
</dbReference>
<proteinExistence type="inferred from homology"/>
<dbReference type="InterPro" id="IPR000086">
    <property type="entry name" value="NUDIX_hydrolase_dom"/>
</dbReference>
<evidence type="ECO:0000313" key="5">
    <source>
        <dbReference type="EMBL" id="MPY65188.1"/>
    </source>
</evidence>
<comment type="similarity">
    <text evidence="3">Belongs to the Nudix hydrolase family.</text>
</comment>
<dbReference type="SUPFAM" id="SSF55811">
    <property type="entry name" value="Nudix"/>
    <property type="match status" value="1"/>
</dbReference>
<dbReference type="AlphaFoldDB" id="A0A7X1TQ10"/>
<evidence type="ECO:0000259" key="4">
    <source>
        <dbReference type="PROSITE" id="PS51462"/>
    </source>
</evidence>
<dbReference type="InterPro" id="IPR020476">
    <property type="entry name" value="Nudix_hydrolase"/>
</dbReference>
<evidence type="ECO:0000313" key="6">
    <source>
        <dbReference type="Proteomes" id="UP000484842"/>
    </source>
</evidence>
<keyword evidence="2 3" id="KW-0378">Hydrolase</keyword>
<organism evidence="5 6">
    <name type="scientific">Deinococcus terrestris</name>
    <dbReference type="NCBI Taxonomy" id="2651870"/>
    <lineage>
        <taxon>Bacteria</taxon>
        <taxon>Thermotogati</taxon>
        <taxon>Deinococcota</taxon>
        <taxon>Deinococci</taxon>
        <taxon>Deinococcales</taxon>
        <taxon>Deinococcaceae</taxon>
        <taxon>Deinococcus</taxon>
    </lineage>
</organism>
<name>A0A7X1TQ10_9DEIO</name>
<reference evidence="5 6" key="1">
    <citation type="submission" date="2019-10" db="EMBL/GenBank/DDBJ databases">
        <title>Deinococcus sp. isolated from soil.</title>
        <authorList>
            <person name="Li Y."/>
            <person name="Wang J."/>
        </authorList>
    </citation>
    <scope>NUCLEOTIDE SEQUENCE [LARGE SCALE GENOMIC DNA]</scope>
    <source>
        <strain evidence="5 6">SDU3-2</strain>
    </source>
</reference>
<dbReference type="EMBL" id="WBSL01000001">
    <property type="protein sequence ID" value="MPY65188.1"/>
    <property type="molecule type" value="Genomic_DNA"/>
</dbReference>
<dbReference type="PANTHER" id="PTHR43046">
    <property type="entry name" value="GDP-MANNOSE MANNOSYL HYDROLASE"/>
    <property type="match status" value="1"/>
</dbReference>
<dbReference type="Pfam" id="PF00293">
    <property type="entry name" value="NUDIX"/>
    <property type="match status" value="1"/>
</dbReference>
<comment type="caution">
    <text evidence="5">The sequence shown here is derived from an EMBL/GenBank/DDBJ whole genome shotgun (WGS) entry which is preliminary data.</text>
</comment>
<dbReference type="InterPro" id="IPR015797">
    <property type="entry name" value="NUDIX_hydrolase-like_dom_sf"/>
</dbReference>
<dbReference type="RefSeq" id="WP_152868058.1">
    <property type="nucleotide sequence ID" value="NZ_WBSL01000001.1"/>
</dbReference>
<dbReference type="InterPro" id="IPR020084">
    <property type="entry name" value="NUDIX_hydrolase_CS"/>
</dbReference>
<evidence type="ECO:0000256" key="2">
    <source>
        <dbReference type="ARBA" id="ARBA00022801"/>
    </source>
</evidence>